<feature type="compositionally biased region" description="Basic and acidic residues" evidence="1">
    <location>
        <begin position="90"/>
        <end position="109"/>
    </location>
</feature>
<evidence type="ECO:0000256" key="1">
    <source>
        <dbReference type="SAM" id="MobiDB-lite"/>
    </source>
</evidence>
<proteinExistence type="predicted"/>
<keyword evidence="3" id="KW-1185">Reference proteome</keyword>
<dbReference type="Proteomes" id="UP000823388">
    <property type="component" value="Chromosome 2N"/>
</dbReference>
<reference evidence="2" key="1">
    <citation type="submission" date="2020-05" db="EMBL/GenBank/DDBJ databases">
        <title>WGS assembly of Panicum virgatum.</title>
        <authorList>
            <person name="Lovell J.T."/>
            <person name="Jenkins J."/>
            <person name="Shu S."/>
            <person name="Juenger T.E."/>
            <person name="Schmutz J."/>
        </authorList>
    </citation>
    <scope>NUCLEOTIDE SEQUENCE</scope>
    <source>
        <strain evidence="2">AP13</strain>
    </source>
</reference>
<evidence type="ECO:0000313" key="2">
    <source>
        <dbReference type="EMBL" id="KAG2633958.1"/>
    </source>
</evidence>
<gene>
    <name evidence="2" type="ORF">PVAP13_2NG224300</name>
</gene>
<comment type="caution">
    <text evidence="2">The sequence shown here is derived from an EMBL/GenBank/DDBJ whole genome shotgun (WGS) entry which is preliminary data.</text>
</comment>
<dbReference type="EMBL" id="CM029040">
    <property type="protein sequence ID" value="KAG2633958.1"/>
    <property type="molecule type" value="Genomic_DNA"/>
</dbReference>
<organism evidence="2 3">
    <name type="scientific">Panicum virgatum</name>
    <name type="common">Blackwell switchgrass</name>
    <dbReference type="NCBI Taxonomy" id="38727"/>
    <lineage>
        <taxon>Eukaryota</taxon>
        <taxon>Viridiplantae</taxon>
        <taxon>Streptophyta</taxon>
        <taxon>Embryophyta</taxon>
        <taxon>Tracheophyta</taxon>
        <taxon>Spermatophyta</taxon>
        <taxon>Magnoliopsida</taxon>
        <taxon>Liliopsida</taxon>
        <taxon>Poales</taxon>
        <taxon>Poaceae</taxon>
        <taxon>PACMAD clade</taxon>
        <taxon>Panicoideae</taxon>
        <taxon>Panicodae</taxon>
        <taxon>Paniceae</taxon>
        <taxon>Panicinae</taxon>
        <taxon>Panicum</taxon>
        <taxon>Panicum sect. Hiantes</taxon>
    </lineage>
</organism>
<feature type="region of interest" description="Disordered" evidence="1">
    <location>
        <begin position="19"/>
        <end position="109"/>
    </location>
</feature>
<accession>A0A8T0VGQ2</accession>
<dbReference type="AlphaFoldDB" id="A0A8T0VGQ2"/>
<name>A0A8T0VGQ2_PANVG</name>
<evidence type="ECO:0000313" key="3">
    <source>
        <dbReference type="Proteomes" id="UP000823388"/>
    </source>
</evidence>
<sequence>MALSWCHGRARHAHTALRSQGHARAFPSPLASPPWLRRASCPRVSAPPPLRRGLRSCPASAPSLDLDPMCHREASQSWTTAAPRNRGRGKREEKKGGKRKEGWKNRCRR</sequence>
<protein>
    <submittedName>
        <fullName evidence="2">Uncharacterized protein</fullName>
    </submittedName>
</protein>